<organism evidence="1 2">
    <name type="scientific">Coleophoma crateriformis</name>
    <dbReference type="NCBI Taxonomy" id="565419"/>
    <lineage>
        <taxon>Eukaryota</taxon>
        <taxon>Fungi</taxon>
        <taxon>Dikarya</taxon>
        <taxon>Ascomycota</taxon>
        <taxon>Pezizomycotina</taxon>
        <taxon>Leotiomycetes</taxon>
        <taxon>Helotiales</taxon>
        <taxon>Dermateaceae</taxon>
        <taxon>Coleophoma</taxon>
    </lineage>
</organism>
<reference evidence="1 2" key="1">
    <citation type="journal article" date="2018" name="IMA Fungus">
        <title>IMA Genome-F 9: Draft genome sequence of Annulohypoxylon stygium, Aspergillus mulundensis, Berkeleyomyces basicola (syn. Thielaviopsis basicola), Ceratocystis smalleyi, two Cercospora beticola strains, Coleophoma cylindrospora, Fusarium fracticaudum, Phialophora cf. hyalina, and Morchella septimelata.</title>
        <authorList>
            <person name="Wingfield B.D."/>
            <person name="Bills G.F."/>
            <person name="Dong Y."/>
            <person name="Huang W."/>
            <person name="Nel W.J."/>
            <person name="Swalarsk-Parry B.S."/>
            <person name="Vaghefi N."/>
            <person name="Wilken P.M."/>
            <person name="An Z."/>
            <person name="de Beer Z.W."/>
            <person name="De Vos L."/>
            <person name="Chen L."/>
            <person name="Duong T.A."/>
            <person name="Gao Y."/>
            <person name="Hammerbacher A."/>
            <person name="Kikkert J.R."/>
            <person name="Li Y."/>
            <person name="Li H."/>
            <person name="Li K."/>
            <person name="Li Q."/>
            <person name="Liu X."/>
            <person name="Ma X."/>
            <person name="Naidoo K."/>
            <person name="Pethybridge S.J."/>
            <person name="Sun J."/>
            <person name="Steenkamp E.T."/>
            <person name="van der Nest M.A."/>
            <person name="van Wyk S."/>
            <person name="Wingfield M.J."/>
            <person name="Xiong C."/>
            <person name="Yue Q."/>
            <person name="Zhang X."/>
        </authorList>
    </citation>
    <scope>NUCLEOTIDE SEQUENCE [LARGE SCALE GENOMIC DNA]</scope>
    <source>
        <strain evidence="1 2">BP5796</strain>
    </source>
</reference>
<name>A0A3D8T8T0_9HELO</name>
<comment type="caution">
    <text evidence="1">The sequence shown here is derived from an EMBL/GenBank/DDBJ whole genome shotgun (WGS) entry which is preliminary data.</text>
</comment>
<gene>
    <name evidence="1" type="ORF">BP5796_00723</name>
</gene>
<accession>A0A3D8T8T0</accession>
<evidence type="ECO:0000313" key="1">
    <source>
        <dbReference type="EMBL" id="RDW94960.1"/>
    </source>
</evidence>
<evidence type="ECO:0000313" key="2">
    <source>
        <dbReference type="Proteomes" id="UP000256328"/>
    </source>
</evidence>
<dbReference type="Proteomes" id="UP000256328">
    <property type="component" value="Unassembled WGS sequence"/>
</dbReference>
<keyword evidence="2" id="KW-1185">Reference proteome</keyword>
<dbReference type="OrthoDB" id="5411041at2759"/>
<dbReference type="EMBL" id="PDLN01000001">
    <property type="protein sequence ID" value="RDW94960.1"/>
    <property type="molecule type" value="Genomic_DNA"/>
</dbReference>
<evidence type="ECO:0008006" key="3">
    <source>
        <dbReference type="Google" id="ProtNLM"/>
    </source>
</evidence>
<sequence>MATSTTPPARDAQAQKLKSAVALGALLVCPVVMALPPRKFDVYTLGLLSLTAVGANQVCADYTGSSIVERQQRWNDRWANDSLPEKAREMQKRLREEKAARLGATMETAAATQEGVGERTVLKKIWMGDAPDDWKEQRDKREREALEEGKGYGGLIVDQIWEVWNWGKDKTAEVKEIDEKVVEERRKGN</sequence>
<proteinExistence type="predicted"/>
<dbReference type="AlphaFoldDB" id="A0A3D8T8T0"/>
<protein>
    <recommendedName>
        <fullName evidence="3">Rhomboid family membrane protein</fullName>
    </recommendedName>
</protein>